<comment type="similarity">
    <text evidence="1">Belongs to the LysR transcriptional regulatory family.</text>
</comment>
<keyword evidence="8" id="KW-1185">Reference proteome</keyword>
<keyword evidence="2" id="KW-0805">Transcription regulation</keyword>
<comment type="caution">
    <text evidence="7">The sequence shown here is derived from an EMBL/GenBank/DDBJ whole genome shotgun (WGS) entry which is preliminary data.</text>
</comment>
<dbReference type="SUPFAM" id="SSF53850">
    <property type="entry name" value="Periplasmic binding protein-like II"/>
    <property type="match status" value="1"/>
</dbReference>
<dbReference type="Gene3D" id="3.40.190.10">
    <property type="entry name" value="Periplasmic binding protein-like II"/>
    <property type="match status" value="2"/>
</dbReference>
<dbReference type="InterPro" id="IPR036388">
    <property type="entry name" value="WH-like_DNA-bd_sf"/>
</dbReference>
<evidence type="ECO:0000256" key="2">
    <source>
        <dbReference type="ARBA" id="ARBA00023015"/>
    </source>
</evidence>
<dbReference type="Pfam" id="PF00126">
    <property type="entry name" value="HTH_1"/>
    <property type="match status" value="1"/>
</dbReference>
<name>A0ABU7J534_9GAMM</name>
<dbReference type="PRINTS" id="PR00039">
    <property type="entry name" value="HTHLYSR"/>
</dbReference>
<protein>
    <submittedName>
        <fullName evidence="7">LysR family transcriptional regulator</fullName>
    </submittedName>
</protein>
<dbReference type="Gene3D" id="1.10.10.10">
    <property type="entry name" value="Winged helix-like DNA-binding domain superfamily/Winged helix DNA-binding domain"/>
    <property type="match status" value="1"/>
</dbReference>
<feature type="domain" description="HTH lysR-type" evidence="6">
    <location>
        <begin position="1"/>
        <end position="58"/>
    </location>
</feature>
<gene>
    <name evidence="7" type="ORF">QWY20_09120</name>
</gene>
<evidence type="ECO:0000256" key="5">
    <source>
        <dbReference type="ARBA" id="ARBA00023163"/>
    </source>
</evidence>
<reference evidence="7 8" key="1">
    <citation type="submission" date="2023-07" db="EMBL/GenBank/DDBJ databases">
        <title>Alkalimonas sp., MEB108 novel, alkaliphilic bacterium isolated from Lonar Lake, India.</title>
        <authorList>
            <person name="Joshi A."/>
            <person name="Thite S."/>
        </authorList>
    </citation>
    <scope>NUCLEOTIDE SEQUENCE [LARGE SCALE GENOMIC DNA]</scope>
    <source>
        <strain evidence="7 8">MEB108</strain>
    </source>
</reference>
<dbReference type="PANTHER" id="PTHR30346:SF26">
    <property type="entry name" value="HYDROGEN PEROXIDE-INDUCIBLE GENES ACTIVATOR"/>
    <property type="match status" value="1"/>
</dbReference>
<accession>A0ABU7J534</accession>
<dbReference type="Pfam" id="PF03466">
    <property type="entry name" value="LysR_substrate"/>
    <property type="match status" value="1"/>
</dbReference>
<sequence>MDIRHLKYFIAVYEQGSVSAASRQCFVAQPSLSAAIRQLEQQLNVTLFLRQPKGVTPTEDGERLYGHACRLLGQFQALQRSFTEPVDKIRFRLGLIRALGVERMSDLLRQFSLQLPGLELQLVEPDEPCDARIISPELLKSGEQFQPMYHDHFQLALPAGHPLALKQRIDLQDFSGLALIKRTPCEAWQKLYPELVRQGIKPDIRADIHTIEYALGLVSAGVACALVPDFEQLQQRQDLLLRPIAITGLERRIGLAYSPMQASGLALETLLRLCQKLAIPLADQTLSQNEA</sequence>
<keyword evidence="5" id="KW-0804">Transcription</keyword>
<dbReference type="InterPro" id="IPR036390">
    <property type="entry name" value="WH_DNA-bd_sf"/>
</dbReference>
<proteinExistence type="inferred from homology"/>
<evidence type="ECO:0000313" key="7">
    <source>
        <dbReference type="EMBL" id="MEE2001615.1"/>
    </source>
</evidence>
<evidence type="ECO:0000313" key="8">
    <source>
        <dbReference type="Proteomes" id="UP001336314"/>
    </source>
</evidence>
<dbReference type="SUPFAM" id="SSF46785">
    <property type="entry name" value="Winged helix' DNA-binding domain"/>
    <property type="match status" value="1"/>
</dbReference>
<evidence type="ECO:0000256" key="4">
    <source>
        <dbReference type="ARBA" id="ARBA00023159"/>
    </source>
</evidence>
<evidence type="ECO:0000256" key="3">
    <source>
        <dbReference type="ARBA" id="ARBA00023125"/>
    </source>
</evidence>
<keyword evidence="4" id="KW-0010">Activator</keyword>
<evidence type="ECO:0000259" key="6">
    <source>
        <dbReference type="PROSITE" id="PS50931"/>
    </source>
</evidence>
<dbReference type="InterPro" id="IPR000847">
    <property type="entry name" value="LysR_HTH_N"/>
</dbReference>
<dbReference type="Proteomes" id="UP001336314">
    <property type="component" value="Unassembled WGS sequence"/>
</dbReference>
<dbReference type="PROSITE" id="PS50931">
    <property type="entry name" value="HTH_LYSR"/>
    <property type="match status" value="1"/>
</dbReference>
<keyword evidence="3" id="KW-0238">DNA-binding</keyword>
<dbReference type="InterPro" id="IPR005119">
    <property type="entry name" value="LysR_subst-bd"/>
</dbReference>
<dbReference type="RefSeq" id="WP_330128713.1">
    <property type="nucleotide sequence ID" value="NZ_JAUHLI010000008.1"/>
</dbReference>
<dbReference type="EMBL" id="JAUHLI010000008">
    <property type="protein sequence ID" value="MEE2001615.1"/>
    <property type="molecule type" value="Genomic_DNA"/>
</dbReference>
<dbReference type="CDD" id="cd05466">
    <property type="entry name" value="PBP2_LTTR_substrate"/>
    <property type="match status" value="1"/>
</dbReference>
<dbReference type="PANTHER" id="PTHR30346">
    <property type="entry name" value="TRANSCRIPTIONAL DUAL REGULATOR HCAR-RELATED"/>
    <property type="match status" value="1"/>
</dbReference>
<organism evidence="7 8">
    <name type="scientific">Alkalimonas cellulosilytica</name>
    <dbReference type="NCBI Taxonomy" id="3058395"/>
    <lineage>
        <taxon>Bacteria</taxon>
        <taxon>Pseudomonadati</taxon>
        <taxon>Pseudomonadota</taxon>
        <taxon>Gammaproteobacteria</taxon>
        <taxon>Alkalimonas</taxon>
    </lineage>
</organism>
<evidence type="ECO:0000256" key="1">
    <source>
        <dbReference type="ARBA" id="ARBA00009437"/>
    </source>
</evidence>